<dbReference type="Gene3D" id="3.40.50.12780">
    <property type="entry name" value="N-terminal domain of ligase-like"/>
    <property type="match status" value="1"/>
</dbReference>
<dbReference type="InterPro" id="IPR020845">
    <property type="entry name" value="AMP-binding_CS"/>
</dbReference>
<comment type="caution">
    <text evidence="3">The sequence shown here is derived from an EMBL/GenBank/DDBJ whole genome shotgun (WGS) entry which is preliminary data.</text>
</comment>
<dbReference type="GeneID" id="81589544"/>
<dbReference type="PANTHER" id="PTHR43201:SF8">
    <property type="entry name" value="ACYL-COA SYNTHETASE FAMILY MEMBER 3"/>
    <property type="match status" value="1"/>
</dbReference>
<organism evidence="3 4">
    <name type="scientific">Penicillium hordei</name>
    <dbReference type="NCBI Taxonomy" id="40994"/>
    <lineage>
        <taxon>Eukaryota</taxon>
        <taxon>Fungi</taxon>
        <taxon>Dikarya</taxon>
        <taxon>Ascomycota</taxon>
        <taxon>Pezizomycotina</taxon>
        <taxon>Eurotiomycetes</taxon>
        <taxon>Eurotiomycetidae</taxon>
        <taxon>Eurotiales</taxon>
        <taxon>Aspergillaceae</taxon>
        <taxon>Penicillium</taxon>
    </lineage>
</organism>
<sequence length="561" mass="62322">MFGFKENIAYGTQGFPNDPIFTRLSRLSQERPGSIIHDEYGINASYKDLISDVMHFRQVIREQLPATLFDDKGLLRKEAASIAFLAFSGYHHLVCFFTIVALGGICVPLATTIKEEEALYFLNKTDATCVLSDTGSYDKAVAIQRYAENRAAQKISIVPISRAGPESSPWSRLEIDEELTLPPTTACLVIFTSGTTSLPKGVLLPRQLFYYTEEPTHPASLYLGSSPKHWVGGATGPVSSVLNGEQLHLMKDGSGPARVWEILSEGKVTEMSLSPTLFRGLREYYMDNIRDLPSECRQKYVDGAKCLETAFTSGSVLSPSVRKFFTDLTKVPIINAYGLTEMGGGVMATSAGLEFMNGCIGRPFPGVVVKLSEGDHGEILLKSPSMFIGYIKDKAATHAAFDHEGFYKTGDRAHRVGEDYFFDGRISCDWVKIQEHMVSVLDLEQHLLDLPYVSEAYVLPILDHESGGQLAALIRLPKQERLGESGSINLRMIRGDLTARGLVPYRLPTMLRILHEEEQVPQTASDKVLKKECLRKYFNIFAGSPYQYPAEGVEYWGIKLK</sequence>
<dbReference type="GO" id="GO:0006631">
    <property type="term" value="P:fatty acid metabolic process"/>
    <property type="evidence" value="ECO:0007669"/>
    <property type="project" value="TreeGrafter"/>
</dbReference>
<dbReference type="CDD" id="cd04433">
    <property type="entry name" value="AFD_class_I"/>
    <property type="match status" value="1"/>
</dbReference>
<evidence type="ECO:0000256" key="1">
    <source>
        <dbReference type="ARBA" id="ARBA00006432"/>
    </source>
</evidence>
<keyword evidence="4" id="KW-1185">Reference proteome</keyword>
<dbReference type="InterPro" id="IPR045851">
    <property type="entry name" value="AMP-bd_C_sf"/>
</dbReference>
<dbReference type="GO" id="GO:0031956">
    <property type="term" value="F:medium-chain fatty acid-CoA ligase activity"/>
    <property type="evidence" value="ECO:0007669"/>
    <property type="project" value="TreeGrafter"/>
</dbReference>
<reference evidence="3" key="2">
    <citation type="submission" date="2023-01" db="EMBL/GenBank/DDBJ databases">
        <authorList>
            <person name="Petersen C."/>
        </authorList>
    </citation>
    <scope>NUCLEOTIDE SEQUENCE</scope>
    <source>
        <strain evidence="3">IBT 12815</strain>
    </source>
</reference>
<accession>A0AAD6DZZ9</accession>
<dbReference type="AlphaFoldDB" id="A0AAD6DZZ9"/>
<dbReference type="RefSeq" id="XP_056751378.1">
    <property type="nucleotide sequence ID" value="XM_056899302.1"/>
</dbReference>
<dbReference type="PANTHER" id="PTHR43201">
    <property type="entry name" value="ACYL-COA SYNTHETASE"/>
    <property type="match status" value="1"/>
</dbReference>
<protein>
    <recommendedName>
        <fullName evidence="2">AMP-dependent synthetase/ligase domain-containing protein</fullName>
    </recommendedName>
</protein>
<evidence type="ECO:0000313" key="3">
    <source>
        <dbReference type="EMBL" id="KAJ5598163.1"/>
    </source>
</evidence>
<dbReference type="EMBL" id="JAQJAE010000004">
    <property type="protein sequence ID" value="KAJ5598163.1"/>
    <property type="molecule type" value="Genomic_DNA"/>
</dbReference>
<feature type="domain" description="AMP-dependent synthetase/ligase" evidence="2">
    <location>
        <begin position="78"/>
        <end position="390"/>
    </location>
</feature>
<evidence type="ECO:0000259" key="2">
    <source>
        <dbReference type="Pfam" id="PF00501"/>
    </source>
</evidence>
<name>A0AAD6DZZ9_9EURO</name>
<dbReference type="InterPro" id="IPR000873">
    <property type="entry name" value="AMP-dep_synth/lig_dom"/>
</dbReference>
<dbReference type="Proteomes" id="UP001213799">
    <property type="component" value="Unassembled WGS sequence"/>
</dbReference>
<dbReference type="SUPFAM" id="SSF56801">
    <property type="entry name" value="Acetyl-CoA synthetase-like"/>
    <property type="match status" value="1"/>
</dbReference>
<reference evidence="3" key="1">
    <citation type="journal article" date="2023" name="IMA Fungus">
        <title>Comparative genomic study of the Penicillium genus elucidates a diverse pangenome and 15 lateral gene transfer events.</title>
        <authorList>
            <person name="Petersen C."/>
            <person name="Sorensen T."/>
            <person name="Nielsen M.R."/>
            <person name="Sondergaard T.E."/>
            <person name="Sorensen J.L."/>
            <person name="Fitzpatrick D.A."/>
            <person name="Frisvad J.C."/>
            <person name="Nielsen K.L."/>
        </authorList>
    </citation>
    <scope>NUCLEOTIDE SEQUENCE</scope>
    <source>
        <strain evidence="3">IBT 12815</strain>
    </source>
</reference>
<gene>
    <name evidence="3" type="ORF">N7537_008247</name>
</gene>
<dbReference type="Gene3D" id="3.30.300.30">
    <property type="match status" value="1"/>
</dbReference>
<dbReference type="PROSITE" id="PS00455">
    <property type="entry name" value="AMP_BINDING"/>
    <property type="match status" value="1"/>
</dbReference>
<dbReference type="Pfam" id="PF00501">
    <property type="entry name" value="AMP-binding"/>
    <property type="match status" value="1"/>
</dbReference>
<evidence type="ECO:0000313" key="4">
    <source>
        <dbReference type="Proteomes" id="UP001213799"/>
    </source>
</evidence>
<dbReference type="InterPro" id="IPR042099">
    <property type="entry name" value="ANL_N_sf"/>
</dbReference>
<comment type="similarity">
    <text evidence="1">Belongs to the ATP-dependent AMP-binding enzyme family.</text>
</comment>
<proteinExistence type="inferred from homology"/>